<reference evidence="8" key="1">
    <citation type="journal article" date="2019" name="Int. J. Syst. Evol. Microbiol.">
        <title>The Global Catalogue of Microorganisms (GCM) 10K type strain sequencing project: providing services to taxonomists for standard genome sequencing and annotation.</title>
        <authorList>
            <consortium name="The Broad Institute Genomics Platform"/>
            <consortium name="The Broad Institute Genome Sequencing Center for Infectious Disease"/>
            <person name="Wu L."/>
            <person name="Ma J."/>
        </authorList>
    </citation>
    <scope>NUCLEOTIDE SEQUENCE [LARGE SCALE GENOMIC DNA]</scope>
    <source>
        <strain evidence="8">DT92</strain>
    </source>
</reference>
<evidence type="ECO:0000313" key="8">
    <source>
        <dbReference type="Proteomes" id="UP001597344"/>
    </source>
</evidence>
<protein>
    <submittedName>
        <fullName evidence="7">DCC1-like thiol-disulfide oxidoreductase family protein</fullName>
    </submittedName>
</protein>
<feature type="transmembrane region" description="Helical" evidence="5">
    <location>
        <begin position="96"/>
        <end position="116"/>
    </location>
</feature>
<dbReference type="PANTHER" id="PTHR33639:SF2">
    <property type="entry name" value="DUF393 DOMAIN-CONTAINING PROTEIN"/>
    <property type="match status" value="1"/>
</dbReference>
<feature type="domain" description="HTTM-like" evidence="6">
    <location>
        <begin position="13"/>
        <end position="285"/>
    </location>
</feature>
<evidence type="ECO:0000256" key="1">
    <source>
        <dbReference type="ARBA" id="ARBA00004127"/>
    </source>
</evidence>
<dbReference type="Proteomes" id="UP001597344">
    <property type="component" value="Unassembled WGS sequence"/>
</dbReference>
<gene>
    <name evidence="7" type="ORF">ACFSJT_11135</name>
</gene>
<sequence length="441" mass="51325">MERYFKKIAVHSFQKMPPQRLALLRIATGLFCLWYLVDRFGMLQRMVKKQNNFEPIGVLSWMDRPLSPEIFWWISIGVIALNLFYIIGWKFKVTGPLFAIILLLYFTYRNSWSMIYHNYNALIIHILILGFVASADAFSIDALKNKGKPQIIHWQYGWPVQLICIVTVGSYLLSGIAKLAGDLAWDWVSGTAMRSQVAVDAIRKEMLGDQAAPLFDVLFEFTWVFTIMGILTFILELGAPLALIKRRFGKIWAILTLMMHWGIFFMMGITFIYQMSGLLFLSFFEVEKLWVSSNKNSVNLVVPKHYKVKNSSPIILFDGVCNLCNRWIRFILNWEKNPRFLFASLQSDFARDKLKVSNVSNELSSIVFIKNGRVYQKSDAVLRIVNHLRFPWKLLSIFLILPALVRDFAYQIVASNRYKWFGKQQKCPMISRDQKMRFLGL</sequence>
<accession>A0ABW5AZ38</accession>
<comment type="subcellular location">
    <subcellularLocation>
        <location evidence="1">Endomembrane system</location>
        <topology evidence="1">Multi-pass membrane protein</topology>
    </subcellularLocation>
</comment>
<dbReference type="Pfam" id="PF04134">
    <property type="entry name" value="DCC1-like"/>
    <property type="match status" value="1"/>
</dbReference>
<organism evidence="7 8">
    <name type="scientific">Aquimarina celericrescens</name>
    <dbReference type="NCBI Taxonomy" id="1964542"/>
    <lineage>
        <taxon>Bacteria</taxon>
        <taxon>Pseudomonadati</taxon>
        <taxon>Bacteroidota</taxon>
        <taxon>Flavobacteriia</taxon>
        <taxon>Flavobacteriales</taxon>
        <taxon>Flavobacteriaceae</taxon>
        <taxon>Aquimarina</taxon>
    </lineage>
</organism>
<feature type="transmembrane region" description="Helical" evidence="5">
    <location>
        <begin position="122"/>
        <end position="144"/>
    </location>
</feature>
<feature type="transmembrane region" description="Helical" evidence="5">
    <location>
        <begin position="21"/>
        <end position="37"/>
    </location>
</feature>
<evidence type="ECO:0000313" key="7">
    <source>
        <dbReference type="EMBL" id="MFD2187342.1"/>
    </source>
</evidence>
<keyword evidence="3 5" id="KW-1133">Transmembrane helix</keyword>
<dbReference type="EMBL" id="JBHUHY010000011">
    <property type="protein sequence ID" value="MFD2187342.1"/>
    <property type="molecule type" value="Genomic_DNA"/>
</dbReference>
<dbReference type="RefSeq" id="WP_378320337.1">
    <property type="nucleotide sequence ID" value="NZ_JBHUHY010000011.1"/>
</dbReference>
<evidence type="ECO:0000256" key="3">
    <source>
        <dbReference type="ARBA" id="ARBA00022989"/>
    </source>
</evidence>
<evidence type="ECO:0000259" key="6">
    <source>
        <dbReference type="SMART" id="SM00752"/>
    </source>
</evidence>
<name>A0ABW5AZ38_9FLAO</name>
<evidence type="ECO:0000256" key="2">
    <source>
        <dbReference type="ARBA" id="ARBA00022692"/>
    </source>
</evidence>
<comment type="caution">
    <text evidence="7">The sequence shown here is derived from an EMBL/GenBank/DDBJ whole genome shotgun (WGS) entry which is preliminary data.</text>
</comment>
<evidence type="ECO:0000256" key="4">
    <source>
        <dbReference type="ARBA" id="ARBA00023136"/>
    </source>
</evidence>
<dbReference type="PANTHER" id="PTHR33639">
    <property type="entry name" value="THIOL-DISULFIDE OXIDOREDUCTASE DCC"/>
    <property type="match status" value="1"/>
</dbReference>
<keyword evidence="8" id="KW-1185">Reference proteome</keyword>
<dbReference type="InterPro" id="IPR052927">
    <property type="entry name" value="DCC_oxidoreductase"/>
</dbReference>
<feature type="transmembrane region" description="Helical" evidence="5">
    <location>
        <begin position="70"/>
        <end position="89"/>
    </location>
</feature>
<keyword evidence="2 5" id="KW-0812">Transmembrane</keyword>
<feature type="transmembrane region" description="Helical" evidence="5">
    <location>
        <begin position="223"/>
        <end position="244"/>
    </location>
</feature>
<feature type="transmembrane region" description="Helical" evidence="5">
    <location>
        <begin position="251"/>
        <end position="273"/>
    </location>
</feature>
<dbReference type="InterPro" id="IPR007263">
    <property type="entry name" value="DCC1-like"/>
</dbReference>
<feature type="transmembrane region" description="Helical" evidence="5">
    <location>
        <begin position="156"/>
        <end position="177"/>
    </location>
</feature>
<dbReference type="InterPro" id="IPR011020">
    <property type="entry name" value="HTTM-like"/>
</dbReference>
<keyword evidence="4 5" id="KW-0472">Membrane</keyword>
<dbReference type="SMART" id="SM00752">
    <property type="entry name" value="HTTM"/>
    <property type="match status" value="1"/>
</dbReference>
<evidence type="ECO:0000256" key="5">
    <source>
        <dbReference type="SAM" id="Phobius"/>
    </source>
</evidence>
<proteinExistence type="predicted"/>